<dbReference type="Gene3D" id="2.120.10.30">
    <property type="entry name" value="TolB, C-terminal domain"/>
    <property type="match status" value="1"/>
</dbReference>
<feature type="signal peptide" evidence="1">
    <location>
        <begin position="1"/>
        <end position="17"/>
    </location>
</feature>
<dbReference type="InterPro" id="IPR013658">
    <property type="entry name" value="SGL"/>
</dbReference>
<dbReference type="InterPro" id="IPR011042">
    <property type="entry name" value="6-blade_b-propeller_TolB-like"/>
</dbReference>
<dbReference type="OrthoDB" id="9977941at2759"/>
<organism evidence="3 4">
    <name type="scientific">Amylocarpus encephaloides</name>
    <dbReference type="NCBI Taxonomy" id="45428"/>
    <lineage>
        <taxon>Eukaryota</taxon>
        <taxon>Fungi</taxon>
        <taxon>Dikarya</taxon>
        <taxon>Ascomycota</taxon>
        <taxon>Pezizomycotina</taxon>
        <taxon>Leotiomycetes</taxon>
        <taxon>Helotiales</taxon>
        <taxon>Helotiales incertae sedis</taxon>
        <taxon>Amylocarpus</taxon>
    </lineage>
</organism>
<keyword evidence="1" id="KW-0732">Signal</keyword>
<dbReference type="Proteomes" id="UP000824998">
    <property type="component" value="Unassembled WGS sequence"/>
</dbReference>
<keyword evidence="4" id="KW-1185">Reference proteome</keyword>
<sequence>MFTALTTLLALSHFVSPLAVPEPSPPSAKEIFQFPNPTFVENIAVRPNGNLLLTIIANNTLFSLDPSNPSIASPVTSFPQSNSLFGIAEIEPDVFAVNVGNFSLTDFKADFGSFAVWKVDLRSYKCSEKGDVLSKATTSLITAIPEAPILNGLTSLRLGSPFVLSAGSDPGVVWRVNVHTGEYKVLLRDALLEPAAGSTLPLGVNGVHVHAPYLYFTNSFLQNGLLGRVPINLLTGDATGEFEVVVSDGGVDDFAIDGRGNVYMTKLDTFEVERVSPGGEVEVVVGGPDQTIVEGVTSCAFGRGRRDERTLYVTTNGGSLGTLPATYRTGGKVVAVDLKRV</sequence>
<name>A0A9P7YK28_9HELO</name>
<dbReference type="Pfam" id="PF08450">
    <property type="entry name" value="SGL"/>
    <property type="match status" value="1"/>
</dbReference>
<feature type="chain" id="PRO_5040254047" description="SMP-30/Gluconolactonase/LRE-like region domain-containing protein" evidence="1">
    <location>
        <begin position="18"/>
        <end position="341"/>
    </location>
</feature>
<evidence type="ECO:0000313" key="4">
    <source>
        <dbReference type="Proteomes" id="UP000824998"/>
    </source>
</evidence>
<evidence type="ECO:0000313" key="3">
    <source>
        <dbReference type="EMBL" id="KAG9234647.1"/>
    </source>
</evidence>
<dbReference type="PANTHER" id="PTHR42060:SF1">
    <property type="entry name" value="NHL REPEAT-CONTAINING PROTEIN"/>
    <property type="match status" value="1"/>
</dbReference>
<comment type="caution">
    <text evidence="3">The sequence shown here is derived from an EMBL/GenBank/DDBJ whole genome shotgun (WGS) entry which is preliminary data.</text>
</comment>
<protein>
    <recommendedName>
        <fullName evidence="2">SMP-30/Gluconolactonase/LRE-like region domain-containing protein</fullName>
    </recommendedName>
</protein>
<dbReference type="AlphaFoldDB" id="A0A9P7YK28"/>
<evidence type="ECO:0000256" key="1">
    <source>
        <dbReference type="SAM" id="SignalP"/>
    </source>
</evidence>
<dbReference type="SUPFAM" id="SSF63829">
    <property type="entry name" value="Calcium-dependent phosphotriesterase"/>
    <property type="match status" value="1"/>
</dbReference>
<dbReference type="EMBL" id="MU251456">
    <property type="protein sequence ID" value="KAG9234647.1"/>
    <property type="molecule type" value="Genomic_DNA"/>
</dbReference>
<accession>A0A9P7YK28</accession>
<dbReference type="PANTHER" id="PTHR42060">
    <property type="entry name" value="NHL REPEAT-CONTAINING PROTEIN-RELATED"/>
    <property type="match status" value="1"/>
</dbReference>
<proteinExistence type="predicted"/>
<evidence type="ECO:0000259" key="2">
    <source>
        <dbReference type="Pfam" id="PF08450"/>
    </source>
</evidence>
<gene>
    <name evidence="3" type="ORF">BJ875DRAFT_400677</name>
</gene>
<dbReference type="InterPro" id="IPR052998">
    <property type="entry name" value="Hetero-Diels-Alderase-like"/>
</dbReference>
<feature type="domain" description="SMP-30/Gluconolactonase/LRE-like region" evidence="2">
    <location>
        <begin position="248"/>
        <end position="315"/>
    </location>
</feature>
<reference evidence="3" key="1">
    <citation type="journal article" date="2021" name="IMA Fungus">
        <title>Genomic characterization of three marine fungi, including Emericellopsis atlantica sp. nov. with signatures of a generalist lifestyle and marine biomass degradation.</title>
        <authorList>
            <person name="Hagestad O.C."/>
            <person name="Hou L."/>
            <person name="Andersen J.H."/>
            <person name="Hansen E.H."/>
            <person name="Altermark B."/>
            <person name="Li C."/>
            <person name="Kuhnert E."/>
            <person name="Cox R.J."/>
            <person name="Crous P.W."/>
            <person name="Spatafora J.W."/>
            <person name="Lail K."/>
            <person name="Amirebrahimi M."/>
            <person name="Lipzen A."/>
            <person name="Pangilinan J."/>
            <person name="Andreopoulos W."/>
            <person name="Hayes R.D."/>
            <person name="Ng V."/>
            <person name="Grigoriev I.V."/>
            <person name="Jackson S.A."/>
            <person name="Sutton T.D.S."/>
            <person name="Dobson A.D.W."/>
            <person name="Rama T."/>
        </authorList>
    </citation>
    <scope>NUCLEOTIDE SEQUENCE</scope>
    <source>
        <strain evidence="3">TRa018bII</strain>
    </source>
</reference>